<comment type="caution">
    <text evidence="1">The sequence shown here is derived from an EMBL/GenBank/DDBJ whole genome shotgun (WGS) entry which is preliminary data.</text>
</comment>
<evidence type="ECO:0000313" key="1">
    <source>
        <dbReference type="EMBL" id="TDY55856.1"/>
    </source>
</evidence>
<sequence length="193" mass="21437">MKCHLCEAKGCSRGEPCSPGKGTELYDGEDLRLLKTASDVEALYYCTLNRLEEIMEFARRMEYKTLGIAFCVGFSDEAALLGDMLSQEFEVHSACCKVCSMTKDEIGAVRRPWIGAVSCNPAEQARLLDEAGSQFSIVLGLCVGHDSIFYRHSKAPVTTFVVKDRVLGHNPAAVLYSRYLRKNLKRSPAERTV</sequence>
<dbReference type="Pfam" id="PF08901">
    <property type="entry name" value="DUF1847"/>
    <property type="match status" value="1"/>
</dbReference>
<dbReference type="InterPro" id="IPR014997">
    <property type="entry name" value="DUF1847"/>
</dbReference>
<protein>
    <submittedName>
        <fullName evidence="1">Putative metal-binding protein</fullName>
    </submittedName>
</protein>
<proteinExistence type="predicted"/>
<dbReference type="Proteomes" id="UP000295066">
    <property type="component" value="Unassembled WGS sequence"/>
</dbReference>
<accession>A0A4R8M561</accession>
<dbReference type="OrthoDB" id="9795204at2"/>
<evidence type="ECO:0000313" key="2">
    <source>
        <dbReference type="Proteomes" id="UP000295066"/>
    </source>
</evidence>
<gene>
    <name evidence="1" type="ORF">C8D99_12223</name>
</gene>
<keyword evidence="2" id="KW-1185">Reference proteome</keyword>
<dbReference type="EMBL" id="SORI01000022">
    <property type="protein sequence ID" value="TDY55856.1"/>
    <property type="molecule type" value="Genomic_DNA"/>
</dbReference>
<dbReference type="RefSeq" id="WP_133958906.1">
    <property type="nucleotide sequence ID" value="NZ_SORI01000022.1"/>
</dbReference>
<organism evidence="1 2">
    <name type="scientific">Aminivibrio pyruvatiphilus</name>
    <dbReference type="NCBI Taxonomy" id="1005740"/>
    <lineage>
        <taxon>Bacteria</taxon>
        <taxon>Thermotogati</taxon>
        <taxon>Synergistota</taxon>
        <taxon>Synergistia</taxon>
        <taxon>Synergistales</taxon>
        <taxon>Aminobacteriaceae</taxon>
        <taxon>Aminivibrio</taxon>
    </lineage>
</organism>
<dbReference type="AlphaFoldDB" id="A0A4R8M561"/>
<name>A0A4R8M561_9BACT</name>
<reference evidence="1 2" key="1">
    <citation type="submission" date="2019-03" db="EMBL/GenBank/DDBJ databases">
        <title>Genomic Encyclopedia of Type Strains, Phase IV (KMG-IV): sequencing the most valuable type-strain genomes for metagenomic binning, comparative biology and taxonomic classification.</title>
        <authorList>
            <person name="Goeker M."/>
        </authorList>
    </citation>
    <scope>NUCLEOTIDE SEQUENCE [LARGE SCALE GENOMIC DNA]</scope>
    <source>
        <strain evidence="1 2">DSM 25964</strain>
    </source>
</reference>